<dbReference type="STRING" id="133385.A0A2T9YUM4"/>
<name>A0A2T9YUM4_9FUNG</name>
<dbReference type="GO" id="GO:0001510">
    <property type="term" value="P:RNA methylation"/>
    <property type="evidence" value="ECO:0007669"/>
    <property type="project" value="InterPro"/>
</dbReference>
<evidence type="ECO:0000313" key="8">
    <source>
        <dbReference type="EMBL" id="PVU96028.1"/>
    </source>
</evidence>
<keyword evidence="9" id="KW-1185">Reference proteome</keyword>
<evidence type="ECO:0000256" key="4">
    <source>
        <dbReference type="ARBA" id="ARBA00022884"/>
    </source>
</evidence>
<evidence type="ECO:0000256" key="6">
    <source>
        <dbReference type="SAM" id="MobiDB-lite"/>
    </source>
</evidence>
<dbReference type="OrthoDB" id="6093671at2759"/>
<organism evidence="8 9">
    <name type="scientific">Smittium simulii</name>
    <dbReference type="NCBI Taxonomy" id="133385"/>
    <lineage>
        <taxon>Eukaryota</taxon>
        <taxon>Fungi</taxon>
        <taxon>Fungi incertae sedis</taxon>
        <taxon>Zoopagomycota</taxon>
        <taxon>Kickxellomycotina</taxon>
        <taxon>Harpellomycetes</taxon>
        <taxon>Harpellales</taxon>
        <taxon>Legeriomycetaceae</taxon>
        <taxon>Smittium</taxon>
    </lineage>
</organism>
<evidence type="ECO:0000313" key="9">
    <source>
        <dbReference type="Proteomes" id="UP000245383"/>
    </source>
</evidence>
<dbReference type="EMBL" id="MBFR01000042">
    <property type="protein sequence ID" value="PVU96028.1"/>
    <property type="molecule type" value="Genomic_DNA"/>
</dbReference>
<protein>
    <recommendedName>
        <fullName evidence="7">SAM-dependent MTase RsmB/NOP-type domain-containing protein</fullName>
    </recommendedName>
</protein>
<dbReference type="InterPro" id="IPR001678">
    <property type="entry name" value="MeTrfase_RsmB-F_NOP2_dom"/>
</dbReference>
<dbReference type="AlphaFoldDB" id="A0A2T9YUM4"/>
<dbReference type="CDD" id="cd02440">
    <property type="entry name" value="AdoMet_MTases"/>
    <property type="match status" value="1"/>
</dbReference>
<proteinExistence type="inferred from homology"/>
<feature type="binding site" evidence="5">
    <location>
        <begin position="173"/>
        <end position="179"/>
    </location>
    <ligand>
        <name>S-adenosyl-L-methionine</name>
        <dbReference type="ChEBI" id="CHEBI:59789"/>
    </ligand>
</feature>
<comment type="similarity">
    <text evidence="5">Belongs to the class I-like SAM-binding methyltransferase superfamily. RsmB/NOP family.</text>
</comment>
<accession>A0A2T9YUM4</accession>
<dbReference type="Pfam" id="PF01189">
    <property type="entry name" value="Methyltr_RsmB-F"/>
    <property type="match status" value="1"/>
</dbReference>
<keyword evidence="4 5" id="KW-0694">RNA-binding</keyword>
<comment type="caution">
    <text evidence="8">The sequence shown here is derived from an EMBL/GenBank/DDBJ whole genome shotgun (WGS) entry which is preliminary data.</text>
</comment>
<dbReference type="GO" id="GO:0008173">
    <property type="term" value="F:RNA methyltransferase activity"/>
    <property type="evidence" value="ECO:0007669"/>
    <property type="project" value="InterPro"/>
</dbReference>
<dbReference type="InterPro" id="IPR023267">
    <property type="entry name" value="RCMT"/>
</dbReference>
<dbReference type="PROSITE" id="PS51686">
    <property type="entry name" value="SAM_MT_RSMB_NOP"/>
    <property type="match status" value="1"/>
</dbReference>
<keyword evidence="3 5" id="KW-0949">S-adenosyl-L-methionine</keyword>
<evidence type="ECO:0000256" key="3">
    <source>
        <dbReference type="ARBA" id="ARBA00022691"/>
    </source>
</evidence>
<feature type="binding site" evidence="5">
    <location>
        <position position="320"/>
    </location>
    <ligand>
        <name>S-adenosyl-L-methionine</name>
        <dbReference type="ChEBI" id="CHEBI:59789"/>
    </ligand>
</feature>
<feature type="region of interest" description="Disordered" evidence="6">
    <location>
        <begin position="1"/>
        <end position="25"/>
    </location>
</feature>
<gene>
    <name evidence="8" type="ORF">BB561_001437</name>
</gene>
<evidence type="ECO:0000256" key="2">
    <source>
        <dbReference type="ARBA" id="ARBA00022679"/>
    </source>
</evidence>
<feature type="active site" description="Nucleophile" evidence="5">
    <location>
        <position position="383"/>
    </location>
</feature>
<dbReference type="Proteomes" id="UP000245383">
    <property type="component" value="Unassembled WGS sequence"/>
</dbReference>
<dbReference type="InterPro" id="IPR029063">
    <property type="entry name" value="SAM-dependent_MTases_sf"/>
</dbReference>
<feature type="binding site" evidence="5">
    <location>
        <position position="205"/>
    </location>
    <ligand>
        <name>S-adenosyl-L-methionine</name>
        <dbReference type="ChEBI" id="CHEBI:59789"/>
    </ligand>
</feature>
<dbReference type="PANTHER" id="PTHR22807:SF16">
    <property type="entry name" value="SAM-DEPENDENT MTASE RSMB_NOP-TYPE DOMAIN-CONTAINING PROTEIN"/>
    <property type="match status" value="1"/>
</dbReference>
<evidence type="ECO:0000256" key="5">
    <source>
        <dbReference type="PROSITE-ProRule" id="PRU01023"/>
    </source>
</evidence>
<dbReference type="InterPro" id="IPR049560">
    <property type="entry name" value="MeTrfase_RsmB-F_NOP2_cat"/>
</dbReference>
<evidence type="ECO:0000256" key="1">
    <source>
        <dbReference type="ARBA" id="ARBA00022603"/>
    </source>
</evidence>
<keyword evidence="1 5" id="KW-0489">Methyltransferase</keyword>
<evidence type="ECO:0000259" key="7">
    <source>
        <dbReference type="PROSITE" id="PS51686"/>
    </source>
</evidence>
<dbReference type="PANTHER" id="PTHR22807">
    <property type="entry name" value="NOP2 YEAST -RELATED NOL1/NOP2/FMU SUN DOMAIN-CONTAINING"/>
    <property type="match status" value="1"/>
</dbReference>
<feature type="binding site" evidence="5">
    <location>
        <position position="235"/>
    </location>
    <ligand>
        <name>S-adenosyl-L-methionine</name>
        <dbReference type="ChEBI" id="CHEBI:59789"/>
    </ligand>
</feature>
<reference evidence="8 9" key="1">
    <citation type="journal article" date="2018" name="MBio">
        <title>Comparative Genomics Reveals the Core Gene Toolbox for the Fungus-Insect Symbiosis.</title>
        <authorList>
            <person name="Wang Y."/>
            <person name="Stata M."/>
            <person name="Wang W."/>
            <person name="Stajich J.E."/>
            <person name="White M.M."/>
            <person name="Moncalvo J.M."/>
        </authorList>
    </citation>
    <scope>NUCLEOTIDE SEQUENCE [LARGE SCALE GENOMIC DNA]</scope>
    <source>
        <strain evidence="8 9">SWE-8-4</strain>
    </source>
</reference>
<feature type="compositionally biased region" description="Polar residues" evidence="6">
    <location>
        <begin position="7"/>
        <end position="25"/>
    </location>
</feature>
<dbReference type="Gene3D" id="3.40.50.150">
    <property type="entry name" value="Vaccinia Virus protein VP39"/>
    <property type="match status" value="1"/>
</dbReference>
<feature type="domain" description="SAM-dependent MTase RsmB/NOP-type" evidence="7">
    <location>
        <begin position="76"/>
        <end position="499"/>
    </location>
</feature>
<dbReference type="PRINTS" id="PR02008">
    <property type="entry name" value="RCMTFAMILY"/>
</dbReference>
<keyword evidence="2 5" id="KW-0808">Transferase</keyword>
<dbReference type="SUPFAM" id="SSF53335">
    <property type="entry name" value="S-adenosyl-L-methionine-dependent methyltransferases"/>
    <property type="match status" value="1"/>
</dbReference>
<dbReference type="GO" id="GO:0003723">
    <property type="term" value="F:RNA binding"/>
    <property type="evidence" value="ECO:0007669"/>
    <property type="project" value="UniProtKB-UniRule"/>
</dbReference>
<sequence>MLDRSHQNSISTLQNISTDSSPLAKNSSTIFTPTLQTTWLDKISAFYSKNNLENNIYDSVTNLPRYVRVVSFPCKFLSTGPLTRPLTLSATCCKNKKLQDELLHLAALLEKELDCSVTPSKIILGLLRISNGSAKIKNTTPYRSGQIIGIDLSSAITALSLQICPNDHILDLCCAPGGKLLLASDILAGFGVPSINSYGSITGVDISSHRLSTCKNLIKKSNSLGKIRIRLFLEDGTKFNTMPPDDQWWDYTYHKNANKKRKRSDPSLTPHVTSKLNSVPLCKMPWYSSKLLRLPCLLTSKHKSLVLLKKTPLYDKVLVDAECTHDGSLVHLTKYISNSTNAKLDNDFLSDHRADSVANLQFNLLLNGWNSLKPDGILIYSTCSLSYKQNEEVIARFLSYMNSKNSNLIRKFYQATSYNTKKISENHIFSIEYPTIEPLDQIENFSKDLLAVSPLQLEHINFALLNVTNSDLASLRKCIRLDPRVSDTSGMFISKIRKNVF</sequence>